<evidence type="ECO:0000313" key="5">
    <source>
        <dbReference type="EMBL" id="TIA91394.1"/>
    </source>
</evidence>
<feature type="binding site" evidence="2">
    <location>
        <position position="155"/>
    </location>
    <ligand>
        <name>Mn(2+)</name>
        <dbReference type="ChEBI" id="CHEBI:29035"/>
        <label>1</label>
    </ligand>
</feature>
<proteinExistence type="predicted"/>
<keyword evidence="1 2" id="KW-0479">Metal-binding</keyword>
<evidence type="ECO:0000259" key="4">
    <source>
        <dbReference type="SMART" id="SM00835"/>
    </source>
</evidence>
<dbReference type="OrthoDB" id="10263073at2759"/>
<dbReference type="PANTHER" id="PTHR35848:SF9">
    <property type="entry name" value="SLL1358 PROTEIN"/>
    <property type="match status" value="1"/>
</dbReference>
<dbReference type="InterPro" id="IPR014710">
    <property type="entry name" value="RmlC-like_jellyroll"/>
</dbReference>
<dbReference type="EMBL" id="SPNW01000012">
    <property type="protein sequence ID" value="TIA91394.1"/>
    <property type="molecule type" value="Genomic_DNA"/>
</dbReference>
<dbReference type="InterPro" id="IPR017774">
    <property type="entry name" value="Bicupin_oxalate_deCO2ase/Oxase"/>
</dbReference>
<keyword evidence="3" id="KW-0732">Signal</keyword>
<dbReference type="NCBIfam" id="TIGR03404">
    <property type="entry name" value="bicupin_oxalic"/>
    <property type="match status" value="1"/>
</dbReference>
<evidence type="ECO:0000256" key="2">
    <source>
        <dbReference type="PIRSR" id="PIRSR617774-2"/>
    </source>
</evidence>
<dbReference type="Pfam" id="PF00190">
    <property type="entry name" value="Cupin_1"/>
    <property type="match status" value="2"/>
</dbReference>
<name>A0A4T0FUJ6_9BASI</name>
<gene>
    <name evidence="5" type="ORF">E3P99_01111</name>
</gene>
<sequence length="452" mass="50818">MLTHICLTLLLLLIASATAQSNGTLNLAEPLAGSWGSNDGKAATHDYNDFDYEVLRNASYIPQPQRYELGSGYTVNENVALDRQSPDTLAPPTVDFGSIENPRWHMSDSYNRLAIGGWARQQTVKDLPVSEQIAGVDMRLEPYAIRETHWHSQSEWGYILSGQVIISAILPDGKSFIEELGEGDVWFFPPSVMHSIQALENGTEFLLIFDSGDFDENDTFLASEALSRLPKSVINSHMFSRSKNFGLDKQATDFDNIPAEQLYIFRGEAPAPSFEEQKQSINNPFGMMEGQTLALKFSEVPWQEYDGGRVQIADKRNFNAPDLDITVAHVQLQSQSLRTAHWHRTAEWDFVVRGTLRATIYAGNGNSRTYDVNALDVLYINANNLHYLECVSDEPCEFLAAFKIDTYNDFEYGQFLAAAPRYTVKQHLRISDSTLDSVQDKVAHKQIIMPNN</sequence>
<dbReference type="SMART" id="SM00835">
    <property type="entry name" value="Cupin_1"/>
    <property type="match status" value="2"/>
</dbReference>
<dbReference type="GO" id="GO:0046872">
    <property type="term" value="F:metal ion binding"/>
    <property type="evidence" value="ECO:0007669"/>
    <property type="project" value="UniProtKB-KW"/>
</dbReference>
<feature type="chain" id="PRO_5020254740" description="Cupin type-1 domain-containing protein" evidence="3">
    <location>
        <begin position="20"/>
        <end position="452"/>
    </location>
</feature>
<feature type="binding site" evidence="2">
    <location>
        <position position="347"/>
    </location>
    <ligand>
        <name>Mn(2+)</name>
        <dbReference type="ChEBI" id="CHEBI:29035"/>
        <label>2</label>
    </ligand>
</feature>
<comment type="cofactor">
    <cofactor evidence="2">
        <name>Mn(2+)</name>
        <dbReference type="ChEBI" id="CHEBI:29035"/>
    </cofactor>
    <text evidence="2">Binds 2 manganese ions per subunit.</text>
</comment>
<feature type="signal peptide" evidence="3">
    <location>
        <begin position="1"/>
        <end position="19"/>
    </location>
</feature>
<dbReference type="AlphaFoldDB" id="A0A4T0FUJ6"/>
<dbReference type="Proteomes" id="UP000310189">
    <property type="component" value="Unassembled WGS sequence"/>
</dbReference>
<feature type="domain" description="Cupin type-1" evidence="4">
    <location>
        <begin position="109"/>
        <end position="246"/>
    </location>
</feature>
<dbReference type="InterPro" id="IPR011051">
    <property type="entry name" value="RmlC_Cupin_sf"/>
</dbReference>
<dbReference type="GO" id="GO:0033609">
    <property type="term" value="P:oxalate metabolic process"/>
    <property type="evidence" value="ECO:0007669"/>
    <property type="project" value="InterPro"/>
</dbReference>
<feature type="binding site" evidence="2">
    <location>
        <position position="149"/>
    </location>
    <ligand>
        <name>Mn(2+)</name>
        <dbReference type="ChEBI" id="CHEBI:29035"/>
        <label>1</label>
    </ligand>
</feature>
<evidence type="ECO:0000256" key="1">
    <source>
        <dbReference type="ARBA" id="ARBA00022723"/>
    </source>
</evidence>
<dbReference type="InterPro" id="IPR006045">
    <property type="entry name" value="Cupin_1"/>
</dbReference>
<feature type="domain" description="Cupin type-1" evidence="4">
    <location>
        <begin position="295"/>
        <end position="436"/>
    </location>
</feature>
<dbReference type="PANTHER" id="PTHR35848">
    <property type="entry name" value="OXALATE-BINDING PROTEIN"/>
    <property type="match status" value="1"/>
</dbReference>
<feature type="binding site" evidence="2">
    <location>
        <position position="386"/>
    </location>
    <ligand>
        <name>Mn(2+)</name>
        <dbReference type="ChEBI" id="CHEBI:29035"/>
        <label>2</label>
    </ligand>
</feature>
<dbReference type="SUPFAM" id="SSF51182">
    <property type="entry name" value="RmlC-like cupins"/>
    <property type="match status" value="1"/>
</dbReference>
<comment type="caution">
    <text evidence="5">The sequence shown here is derived from an EMBL/GenBank/DDBJ whole genome shotgun (WGS) entry which is preliminary data.</text>
</comment>
<keyword evidence="2" id="KW-0464">Manganese</keyword>
<dbReference type="Gene3D" id="2.60.120.10">
    <property type="entry name" value="Jelly Rolls"/>
    <property type="match status" value="2"/>
</dbReference>
<feature type="binding site" evidence="2">
    <location>
        <position position="151"/>
    </location>
    <ligand>
        <name>Mn(2+)</name>
        <dbReference type="ChEBI" id="CHEBI:29035"/>
        <label>1</label>
    </ligand>
</feature>
<organism evidence="5 6">
    <name type="scientific">Wallemia hederae</name>
    <dbReference type="NCBI Taxonomy" id="1540922"/>
    <lineage>
        <taxon>Eukaryota</taxon>
        <taxon>Fungi</taxon>
        <taxon>Dikarya</taxon>
        <taxon>Basidiomycota</taxon>
        <taxon>Wallemiomycotina</taxon>
        <taxon>Wallemiomycetes</taxon>
        <taxon>Wallemiales</taxon>
        <taxon>Wallemiaceae</taxon>
        <taxon>Wallemia</taxon>
    </lineage>
</organism>
<reference evidence="5 6" key="1">
    <citation type="submission" date="2019-03" db="EMBL/GenBank/DDBJ databases">
        <title>Sequencing 23 genomes of Wallemia ichthyophaga.</title>
        <authorList>
            <person name="Gostincar C."/>
        </authorList>
    </citation>
    <scope>NUCLEOTIDE SEQUENCE [LARGE SCALE GENOMIC DNA]</scope>
    <source>
        <strain evidence="5 6">EXF-5753</strain>
    </source>
</reference>
<evidence type="ECO:0000313" key="6">
    <source>
        <dbReference type="Proteomes" id="UP000310189"/>
    </source>
</evidence>
<feature type="binding site" evidence="2">
    <location>
        <position position="194"/>
    </location>
    <ligand>
        <name>Mn(2+)</name>
        <dbReference type="ChEBI" id="CHEBI:29035"/>
        <label>1</label>
    </ligand>
</feature>
<dbReference type="InterPro" id="IPR051610">
    <property type="entry name" value="GPI/OXD"/>
</dbReference>
<feature type="binding site" evidence="2">
    <location>
        <position position="341"/>
    </location>
    <ligand>
        <name>Mn(2+)</name>
        <dbReference type="ChEBI" id="CHEBI:29035"/>
        <label>2</label>
    </ligand>
</feature>
<dbReference type="CDD" id="cd20304">
    <property type="entry name" value="cupin_OxDC_N"/>
    <property type="match status" value="1"/>
</dbReference>
<protein>
    <recommendedName>
        <fullName evidence="4">Cupin type-1 domain-containing protein</fullName>
    </recommendedName>
</protein>
<feature type="binding site" evidence="2">
    <location>
        <position position="343"/>
    </location>
    <ligand>
        <name>Mn(2+)</name>
        <dbReference type="ChEBI" id="CHEBI:29035"/>
        <label>2</label>
    </ligand>
</feature>
<accession>A0A4T0FUJ6</accession>
<keyword evidence="6" id="KW-1185">Reference proteome</keyword>
<evidence type="ECO:0000256" key="3">
    <source>
        <dbReference type="SAM" id="SignalP"/>
    </source>
</evidence>